<comment type="subcellular location">
    <subcellularLocation>
        <location evidence="1">Lysosome</location>
    </subcellularLocation>
</comment>
<dbReference type="GO" id="GO:0071230">
    <property type="term" value="P:cellular response to amino acid stimulus"/>
    <property type="evidence" value="ECO:0007669"/>
    <property type="project" value="InterPro"/>
</dbReference>
<name>A0A8W8IY91_MAGGI</name>
<dbReference type="GO" id="GO:0005764">
    <property type="term" value="C:lysosome"/>
    <property type="evidence" value="ECO:0007669"/>
    <property type="project" value="UniProtKB-SubCell"/>
</dbReference>
<dbReference type="AlphaFoldDB" id="A0A8W8IY91"/>
<dbReference type="PANTHER" id="PTHR33967:SF1">
    <property type="entry name" value="RAGULATOR COMPLEX PROTEIN LAMTOR4"/>
    <property type="match status" value="1"/>
</dbReference>
<dbReference type="Proteomes" id="UP000005408">
    <property type="component" value="Unassembled WGS sequence"/>
</dbReference>
<dbReference type="EnsemblMetazoa" id="G16085.1">
    <property type="protein sequence ID" value="G16085.1:cds"/>
    <property type="gene ID" value="G16085"/>
</dbReference>
<dbReference type="GO" id="GO:0005085">
    <property type="term" value="F:guanyl-nucleotide exchange factor activity"/>
    <property type="evidence" value="ECO:0007669"/>
    <property type="project" value="TreeGrafter"/>
</dbReference>
<evidence type="ECO:0000256" key="4">
    <source>
        <dbReference type="ARBA" id="ARBA00032690"/>
    </source>
</evidence>
<proteinExistence type="inferred from homology"/>
<dbReference type="GO" id="GO:0071986">
    <property type="term" value="C:Ragulator complex"/>
    <property type="evidence" value="ECO:0007669"/>
    <property type="project" value="InterPro"/>
</dbReference>
<organism evidence="5 6">
    <name type="scientific">Magallana gigas</name>
    <name type="common">Pacific oyster</name>
    <name type="synonym">Crassostrea gigas</name>
    <dbReference type="NCBI Taxonomy" id="29159"/>
    <lineage>
        <taxon>Eukaryota</taxon>
        <taxon>Metazoa</taxon>
        <taxon>Spiralia</taxon>
        <taxon>Lophotrochozoa</taxon>
        <taxon>Mollusca</taxon>
        <taxon>Bivalvia</taxon>
        <taxon>Autobranchia</taxon>
        <taxon>Pteriomorphia</taxon>
        <taxon>Ostreida</taxon>
        <taxon>Ostreoidea</taxon>
        <taxon>Ostreidae</taxon>
        <taxon>Magallana</taxon>
    </lineage>
</organism>
<dbReference type="InterPro" id="IPR034601">
    <property type="entry name" value="LAMTOR4"/>
</dbReference>
<sequence>MMKTSTSGCLLSGDHNGKCAVISSGGDLQNAEALADRLTKLVYTASRIPVSPDRRETFHKISVIWEQFMYVITVSNHRIYVCKRPYNPQDPAVA</sequence>
<evidence type="ECO:0000313" key="5">
    <source>
        <dbReference type="EnsemblMetazoa" id="G16085.1:cds"/>
    </source>
</evidence>
<dbReference type="PANTHER" id="PTHR33967">
    <property type="entry name" value="RAGULATOR COMPLEX PROTEIN LAMTOR4"/>
    <property type="match status" value="1"/>
</dbReference>
<reference evidence="5" key="1">
    <citation type="submission" date="2022-08" db="UniProtKB">
        <authorList>
            <consortium name="EnsemblMetazoa"/>
        </authorList>
    </citation>
    <scope>IDENTIFICATION</scope>
    <source>
        <strain evidence="5">05x7-T-G4-1.051#20</strain>
    </source>
</reference>
<protein>
    <recommendedName>
        <fullName evidence="4">Late endosomal/lysosomal adaptor and MAPK and MTOR activator 4</fullName>
    </recommendedName>
</protein>
<evidence type="ECO:0000313" key="6">
    <source>
        <dbReference type="Proteomes" id="UP000005408"/>
    </source>
</evidence>
<dbReference type="GO" id="GO:0032008">
    <property type="term" value="P:positive regulation of TOR signaling"/>
    <property type="evidence" value="ECO:0007669"/>
    <property type="project" value="InterPro"/>
</dbReference>
<keyword evidence="3" id="KW-0458">Lysosome</keyword>
<comment type="similarity">
    <text evidence="2">Belongs to the LAMTOR4 family.</text>
</comment>
<accession>A0A8W8IY91</accession>
<keyword evidence="6" id="KW-1185">Reference proteome</keyword>
<evidence type="ECO:0000256" key="1">
    <source>
        <dbReference type="ARBA" id="ARBA00004371"/>
    </source>
</evidence>
<evidence type="ECO:0000256" key="3">
    <source>
        <dbReference type="ARBA" id="ARBA00023228"/>
    </source>
</evidence>
<evidence type="ECO:0000256" key="2">
    <source>
        <dbReference type="ARBA" id="ARBA00010627"/>
    </source>
</evidence>